<dbReference type="EMBL" id="GIFC01009214">
    <property type="protein sequence ID" value="MXU91297.1"/>
    <property type="molecule type" value="Transcribed_RNA"/>
</dbReference>
<accession>A0A6B0UN80</accession>
<sequence length="121" mass="13731">MSVSMASLAHAVRQLDQDKGNTNWPIPVLLSRDGDGDHTSIEVSFSYFTEKNIFTALHKATKSGKLVERRAFTSALQRLHQLYTSRLQISCFPHFAQRKRNCTHATPRALFPDILPYPFAL</sequence>
<organism evidence="1">
    <name type="scientific">Ixodes ricinus</name>
    <name type="common">Common tick</name>
    <name type="synonym">Acarus ricinus</name>
    <dbReference type="NCBI Taxonomy" id="34613"/>
    <lineage>
        <taxon>Eukaryota</taxon>
        <taxon>Metazoa</taxon>
        <taxon>Ecdysozoa</taxon>
        <taxon>Arthropoda</taxon>
        <taxon>Chelicerata</taxon>
        <taxon>Arachnida</taxon>
        <taxon>Acari</taxon>
        <taxon>Parasitiformes</taxon>
        <taxon>Ixodida</taxon>
        <taxon>Ixodoidea</taxon>
        <taxon>Ixodidae</taxon>
        <taxon>Ixodinae</taxon>
        <taxon>Ixodes</taxon>
    </lineage>
</organism>
<evidence type="ECO:0000313" key="1">
    <source>
        <dbReference type="EMBL" id="MXU91297.1"/>
    </source>
</evidence>
<proteinExistence type="predicted"/>
<name>A0A6B0UN80_IXORI</name>
<reference evidence="1" key="1">
    <citation type="submission" date="2019-12" db="EMBL/GenBank/DDBJ databases">
        <title>An insight into the sialome of adult female Ixodes ricinus ticks feeding for 6 days.</title>
        <authorList>
            <person name="Perner J."/>
            <person name="Ribeiro J.M.C."/>
        </authorList>
    </citation>
    <scope>NUCLEOTIDE SEQUENCE</scope>
    <source>
        <strain evidence="1">Semi-engorged</strain>
        <tissue evidence="1">Salivary glands</tissue>
    </source>
</reference>
<protein>
    <submittedName>
        <fullName evidence="1">Uncharacterized protein</fullName>
    </submittedName>
</protein>
<dbReference type="AlphaFoldDB" id="A0A6B0UN80"/>